<feature type="compositionally biased region" description="Polar residues" evidence="1">
    <location>
        <begin position="346"/>
        <end position="356"/>
    </location>
</feature>
<evidence type="ECO:0000259" key="2">
    <source>
        <dbReference type="Pfam" id="PF00149"/>
    </source>
</evidence>
<feature type="region of interest" description="Disordered" evidence="1">
    <location>
        <begin position="441"/>
        <end position="460"/>
    </location>
</feature>
<evidence type="ECO:0000256" key="1">
    <source>
        <dbReference type="SAM" id="MobiDB-lite"/>
    </source>
</evidence>
<proteinExistence type="predicted"/>
<dbReference type="GO" id="GO:0016787">
    <property type="term" value="F:hydrolase activity"/>
    <property type="evidence" value="ECO:0007669"/>
    <property type="project" value="InterPro"/>
</dbReference>
<feature type="compositionally biased region" description="Basic and acidic residues" evidence="1">
    <location>
        <begin position="451"/>
        <end position="460"/>
    </location>
</feature>
<protein>
    <recommendedName>
        <fullName evidence="2">Calcineurin-like phosphoesterase domain-containing protein</fullName>
    </recommendedName>
</protein>
<comment type="caution">
    <text evidence="3">The sequence shown here is derived from an EMBL/GenBank/DDBJ whole genome shotgun (WGS) entry which is preliminary data.</text>
</comment>
<dbReference type="InterPro" id="IPR004843">
    <property type="entry name" value="Calcineurin-like_PHP"/>
</dbReference>
<feature type="domain" description="Calcineurin-like phosphoesterase" evidence="2">
    <location>
        <begin position="14"/>
        <end position="252"/>
    </location>
</feature>
<gene>
    <name evidence="3" type="ORF">LCGC14_0993130</name>
</gene>
<feature type="region of interest" description="Disordered" evidence="1">
    <location>
        <begin position="343"/>
        <end position="362"/>
    </location>
</feature>
<dbReference type="InterPro" id="IPR029052">
    <property type="entry name" value="Metallo-depent_PP-like"/>
</dbReference>
<dbReference type="EMBL" id="LAZR01003788">
    <property type="protein sequence ID" value="KKN14731.1"/>
    <property type="molecule type" value="Genomic_DNA"/>
</dbReference>
<dbReference type="Gene3D" id="3.60.21.10">
    <property type="match status" value="1"/>
</dbReference>
<name>A0A0F9QNL7_9ZZZZ</name>
<reference evidence="3" key="1">
    <citation type="journal article" date="2015" name="Nature">
        <title>Complex archaea that bridge the gap between prokaryotes and eukaryotes.</title>
        <authorList>
            <person name="Spang A."/>
            <person name="Saw J.H."/>
            <person name="Jorgensen S.L."/>
            <person name="Zaremba-Niedzwiedzka K."/>
            <person name="Martijn J."/>
            <person name="Lind A.E."/>
            <person name="van Eijk R."/>
            <person name="Schleper C."/>
            <person name="Guy L."/>
            <person name="Ettema T.J."/>
        </authorList>
    </citation>
    <scope>NUCLEOTIDE SEQUENCE</scope>
</reference>
<dbReference type="Pfam" id="PF00149">
    <property type="entry name" value="Metallophos"/>
    <property type="match status" value="1"/>
</dbReference>
<sequence>MDTQNGNGAEPLAFLHLSDIHFKASEHGRVYDLDGDLRREIIRDAQSVIARMGKPHAILITGDIAYNGKPEQYLKGAEWVGELVEAIGCDLSEVWCVPGNHDVDWEVVSKRRILRDARHNLRSCEIGCVDAEIEEYLSDPDVFYAPLAAYTEFALQFGCQITVGRPLWEAELPLNDGSLLRVFGLNSVLISDANDGGGNLVMGRYQALIRQEDGVHNMILCHHPLSYLRDGDNVATILNPRAPIQLYGHEHAERMESERGYLRVSAGAIHPKRGASWDPRYNWIQILIEEGDESVGLRVEVFSRAWNENTQRFEAVCSTGVDGPLCSRVFAVDSAAIPRSCKDAAQSESAGETPQSDAGDEATTLVSQGGRTLNPARVLAQRYFSLDYVQHMEIADQLDLHENTDLGLCGTDLRLKHLERIRQRRQIKRLWDIVEKLHDDGRYPENPYTDTETKGVRRES</sequence>
<dbReference type="SUPFAM" id="SSF56300">
    <property type="entry name" value="Metallo-dependent phosphatases"/>
    <property type="match status" value="1"/>
</dbReference>
<organism evidence="3">
    <name type="scientific">marine sediment metagenome</name>
    <dbReference type="NCBI Taxonomy" id="412755"/>
    <lineage>
        <taxon>unclassified sequences</taxon>
        <taxon>metagenomes</taxon>
        <taxon>ecological metagenomes</taxon>
    </lineage>
</organism>
<evidence type="ECO:0000313" key="3">
    <source>
        <dbReference type="EMBL" id="KKN14731.1"/>
    </source>
</evidence>
<dbReference type="AlphaFoldDB" id="A0A0F9QNL7"/>
<accession>A0A0F9QNL7</accession>
<dbReference type="InterPro" id="IPR051158">
    <property type="entry name" value="Metallophosphoesterase_sf"/>
</dbReference>
<dbReference type="PANTHER" id="PTHR31302">
    <property type="entry name" value="TRANSMEMBRANE PROTEIN WITH METALLOPHOSPHOESTERASE DOMAIN-RELATED"/>
    <property type="match status" value="1"/>
</dbReference>
<dbReference type="PANTHER" id="PTHR31302:SF0">
    <property type="entry name" value="TRANSMEMBRANE PROTEIN WITH METALLOPHOSPHOESTERASE DOMAIN"/>
    <property type="match status" value="1"/>
</dbReference>